<evidence type="ECO:0000313" key="3">
    <source>
        <dbReference type="EMBL" id="CAG9793438.1"/>
    </source>
</evidence>
<dbReference type="AlphaFoldDB" id="A0A9N9WIU6"/>
<feature type="region of interest" description="Disordered" evidence="1">
    <location>
        <begin position="125"/>
        <end position="175"/>
    </location>
</feature>
<dbReference type="OrthoDB" id="7287770at2759"/>
<evidence type="ECO:0000313" key="4">
    <source>
        <dbReference type="Proteomes" id="UP001153714"/>
    </source>
</evidence>
<protein>
    <submittedName>
        <fullName evidence="3">Uncharacterized protein</fullName>
    </submittedName>
</protein>
<reference evidence="3" key="2">
    <citation type="submission" date="2022-10" db="EMBL/GenBank/DDBJ databases">
        <authorList>
            <consortium name="ENA_rothamsted_submissions"/>
            <consortium name="culmorum"/>
            <person name="King R."/>
        </authorList>
    </citation>
    <scope>NUCLEOTIDE SEQUENCE</scope>
</reference>
<accession>A0A9N9WIU6</accession>
<reference evidence="3" key="1">
    <citation type="submission" date="2021-12" db="EMBL/GenBank/DDBJ databases">
        <authorList>
            <person name="King R."/>
        </authorList>
    </citation>
    <scope>NUCLEOTIDE SEQUENCE</scope>
</reference>
<feature type="signal peptide" evidence="2">
    <location>
        <begin position="1"/>
        <end position="20"/>
    </location>
</feature>
<keyword evidence="2" id="KW-0732">Signal</keyword>
<proteinExistence type="predicted"/>
<name>A0A9N9WIU6_9NEOP</name>
<keyword evidence="4" id="KW-1185">Reference proteome</keyword>
<evidence type="ECO:0000256" key="2">
    <source>
        <dbReference type="SAM" id="SignalP"/>
    </source>
</evidence>
<organism evidence="3 4">
    <name type="scientific">Diatraea saccharalis</name>
    <name type="common">sugarcane borer</name>
    <dbReference type="NCBI Taxonomy" id="40085"/>
    <lineage>
        <taxon>Eukaryota</taxon>
        <taxon>Metazoa</taxon>
        <taxon>Ecdysozoa</taxon>
        <taxon>Arthropoda</taxon>
        <taxon>Hexapoda</taxon>
        <taxon>Insecta</taxon>
        <taxon>Pterygota</taxon>
        <taxon>Neoptera</taxon>
        <taxon>Endopterygota</taxon>
        <taxon>Lepidoptera</taxon>
        <taxon>Glossata</taxon>
        <taxon>Ditrysia</taxon>
        <taxon>Pyraloidea</taxon>
        <taxon>Crambidae</taxon>
        <taxon>Crambinae</taxon>
        <taxon>Diatraea</taxon>
    </lineage>
</organism>
<sequence length="200" mass="21918">MKLNSLKLYFTSSLGCVTTAAVLKTPCSVKKTPPEVFELTCVCTEDLCNAPFTTEIQKQLYNFTSSNITINSTDYTDAFLKFGNLTKNDYKTMTVPVLIKNSGGSKSTINASMVKAHTTIAHPVEVNMPRSEALKRDATAPSDDDEDETEGSGSYEETRILRQPAADPANPSSYLPAEKNKASHINISFLTLPPIFYFIA</sequence>
<evidence type="ECO:0000256" key="1">
    <source>
        <dbReference type="SAM" id="MobiDB-lite"/>
    </source>
</evidence>
<dbReference type="Proteomes" id="UP001153714">
    <property type="component" value="Chromosome 5"/>
</dbReference>
<gene>
    <name evidence="3" type="ORF">DIATSA_LOCUS10878</name>
</gene>
<feature type="chain" id="PRO_5040502426" evidence="2">
    <location>
        <begin position="21"/>
        <end position="200"/>
    </location>
</feature>
<dbReference type="EMBL" id="OU893336">
    <property type="protein sequence ID" value="CAG9793438.1"/>
    <property type="molecule type" value="Genomic_DNA"/>
</dbReference>